<proteinExistence type="predicted"/>
<dbReference type="EMBL" id="VMRG01000001">
    <property type="protein sequence ID" value="KAA6232847.1"/>
    <property type="molecule type" value="Genomic_DNA"/>
</dbReference>
<dbReference type="InterPro" id="IPR021279">
    <property type="entry name" value="DUF2721"/>
</dbReference>
<keyword evidence="1" id="KW-1133">Transmembrane helix</keyword>
<organism evidence="3 4">
    <name type="scientific">Chlorobium phaeovibrioides</name>
    <dbReference type="NCBI Taxonomy" id="1094"/>
    <lineage>
        <taxon>Bacteria</taxon>
        <taxon>Pseudomonadati</taxon>
        <taxon>Chlorobiota</taxon>
        <taxon>Chlorobiia</taxon>
        <taxon>Chlorobiales</taxon>
        <taxon>Chlorobiaceae</taxon>
        <taxon>Chlorobium/Pelodictyon group</taxon>
        <taxon>Chlorobium</taxon>
    </lineage>
</organism>
<dbReference type="EMBL" id="RXYK01000009">
    <property type="protein sequence ID" value="RTY37533.1"/>
    <property type="molecule type" value="Genomic_DNA"/>
</dbReference>
<keyword evidence="1" id="KW-0472">Membrane</keyword>
<evidence type="ECO:0000313" key="2">
    <source>
        <dbReference type="EMBL" id="KAA6232847.1"/>
    </source>
</evidence>
<dbReference type="AlphaFoldDB" id="A0A432ATP3"/>
<dbReference type="Pfam" id="PF11026">
    <property type="entry name" value="DUF2721"/>
    <property type="match status" value="1"/>
</dbReference>
<keyword evidence="1" id="KW-0812">Transmembrane</keyword>
<feature type="transmembrane region" description="Helical" evidence="1">
    <location>
        <begin position="12"/>
        <end position="33"/>
    </location>
</feature>
<name>A0A432ATP3_CHLPH</name>
<gene>
    <name evidence="3" type="ORF">EKD02_06780</name>
    <name evidence="2" type="ORF">FP507_07100</name>
</gene>
<reference evidence="3 4" key="1">
    <citation type="submission" date="2018-12" db="EMBL/GenBank/DDBJ databases">
        <authorList>
            <person name="Lunina O.N."/>
            <person name="Grouzdev D.S."/>
            <person name="Gorlenko V.M."/>
            <person name="Savvichev A.S."/>
        </authorList>
    </citation>
    <scope>NUCLEOTIDE SEQUENCE [LARGE SCALE GENOMIC DNA]</scope>
    <source>
        <strain evidence="3 4">BrKhr-17</strain>
    </source>
</reference>
<evidence type="ECO:0000313" key="4">
    <source>
        <dbReference type="Proteomes" id="UP000279908"/>
    </source>
</evidence>
<sequence length="151" mass="16275">MSSSSIGEFVPVLQTAIGPVILISGIGLLLLTMTNRMGRIIDRSRALLTGLDASEEASAATINRELAVLWKRARYIRMSILLATLTCLGASVLIILLFISVLITLDTSLVIASLFIGGMVSLCLSLVFFLLDVNLTLAALKIEQDSHARSW</sequence>
<feature type="transmembrane region" description="Helical" evidence="1">
    <location>
        <begin position="109"/>
        <end position="131"/>
    </location>
</feature>
<protein>
    <submittedName>
        <fullName evidence="3">DUF2721 domain-containing protein</fullName>
    </submittedName>
</protein>
<dbReference type="RefSeq" id="WP_126341310.1">
    <property type="nucleotide sequence ID" value="NZ_CP041698.1"/>
</dbReference>
<dbReference type="Proteomes" id="UP000327458">
    <property type="component" value="Unassembled WGS sequence"/>
</dbReference>
<evidence type="ECO:0000256" key="1">
    <source>
        <dbReference type="SAM" id="Phobius"/>
    </source>
</evidence>
<evidence type="ECO:0000313" key="5">
    <source>
        <dbReference type="Proteomes" id="UP000327458"/>
    </source>
</evidence>
<feature type="transmembrane region" description="Helical" evidence="1">
    <location>
        <begin position="80"/>
        <end position="103"/>
    </location>
</feature>
<reference evidence="2 5" key="2">
    <citation type="submission" date="2019-07" db="EMBL/GenBank/DDBJ databases">
        <title>Draft genome Sequence of Chlorobium phaeovibrioides sp. strain PhvTcv-s14, from the Phylum Chlorobi.</title>
        <authorList>
            <person name="Babenko V."/>
            <person name="Boldyreva D."/>
            <person name="Kanygina A."/>
            <person name="Selezneva O."/>
            <person name="Akopiyan T."/>
            <person name="Lunina O."/>
        </authorList>
    </citation>
    <scope>NUCLEOTIDE SEQUENCE [LARGE SCALE GENOMIC DNA]</scope>
    <source>
        <strain evidence="2 5">GrTcv12</strain>
    </source>
</reference>
<comment type="caution">
    <text evidence="3">The sequence shown here is derived from an EMBL/GenBank/DDBJ whole genome shotgun (WGS) entry which is preliminary data.</text>
</comment>
<dbReference type="Proteomes" id="UP000279908">
    <property type="component" value="Unassembled WGS sequence"/>
</dbReference>
<accession>A0A432ATP3</accession>
<evidence type="ECO:0000313" key="3">
    <source>
        <dbReference type="EMBL" id="RTY37533.1"/>
    </source>
</evidence>